<dbReference type="RefSeq" id="WP_119972171.1">
    <property type="nucleotide sequence ID" value="NZ_CP032416.1"/>
</dbReference>
<dbReference type="OrthoDB" id="2157599at2"/>
<sequence length="283" mass="33189">MKIEDYRKKVDIFMTVFITYFFIICMSFEYTSVQSSYENYIMLTLVMIIALISYYTNVTFSLISVLAVDFVYSSYIFYRNIIKGISIDIKVYYWIIVIPITAVIVGILSQYILKLQIKLKKVNADNENLVMIDEATGIRNSSALFNEIPIYMSMSKRYELPVAIMLVRFKYSKKLKSIVGRDFFKNIIVKYSEIIEGSLRLEDRKYILNDADTFVFILIADEKGCEIVKKRLKNNLEKVNLDESNVFKDLKLEAEVGYYNYNENIKDAMDFVAKAEKEIYYDV</sequence>
<dbReference type="InterPro" id="IPR000160">
    <property type="entry name" value="GGDEF_dom"/>
</dbReference>
<keyword evidence="1" id="KW-0812">Transmembrane</keyword>
<dbReference type="Pfam" id="PF00990">
    <property type="entry name" value="GGDEF"/>
    <property type="match status" value="1"/>
</dbReference>
<evidence type="ECO:0000256" key="1">
    <source>
        <dbReference type="SAM" id="Phobius"/>
    </source>
</evidence>
<dbReference type="AlphaFoldDB" id="A0A386H4L8"/>
<evidence type="ECO:0000313" key="3">
    <source>
        <dbReference type="EMBL" id="AYD40435.1"/>
    </source>
</evidence>
<dbReference type="InterPro" id="IPR043128">
    <property type="entry name" value="Rev_trsase/Diguanyl_cyclase"/>
</dbReference>
<dbReference type="Gene3D" id="3.30.70.270">
    <property type="match status" value="1"/>
</dbReference>
<evidence type="ECO:0000313" key="4">
    <source>
        <dbReference type="Proteomes" id="UP000266301"/>
    </source>
</evidence>
<organism evidence="3 4">
    <name type="scientific">Clostridium fermenticellae</name>
    <dbReference type="NCBI Taxonomy" id="2068654"/>
    <lineage>
        <taxon>Bacteria</taxon>
        <taxon>Bacillati</taxon>
        <taxon>Bacillota</taxon>
        <taxon>Clostridia</taxon>
        <taxon>Eubacteriales</taxon>
        <taxon>Clostridiaceae</taxon>
        <taxon>Clostridium</taxon>
    </lineage>
</organism>
<reference evidence="3 4" key="1">
    <citation type="journal article" date="2019" name="Int. J. Syst. Evol. Microbiol.">
        <title>Clostridium fermenticellae sp. nov., isolated from the mud in a fermentation cellar for the production of the Chinese liquor, baijiu.</title>
        <authorList>
            <person name="Xu P.X."/>
            <person name="Chai L.J."/>
            <person name="Qiu T."/>
            <person name="Zhang X.J."/>
            <person name="Lu Z.M."/>
            <person name="Xiao C."/>
            <person name="Wang S.T."/>
            <person name="Shen C.H."/>
            <person name="Shi J.S."/>
            <person name="Xu Z.H."/>
        </authorList>
    </citation>
    <scope>NUCLEOTIDE SEQUENCE [LARGE SCALE GENOMIC DNA]</scope>
    <source>
        <strain evidence="3 4">JN500901</strain>
    </source>
</reference>
<dbReference type="SUPFAM" id="SSF55073">
    <property type="entry name" value="Nucleotide cyclase"/>
    <property type="match status" value="1"/>
</dbReference>
<feature type="transmembrane region" description="Helical" evidence="1">
    <location>
        <begin position="12"/>
        <end position="31"/>
    </location>
</feature>
<protein>
    <submittedName>
        <fullName evidence="3">Diguanylate cyclase</fullName>
    </submittedName>
</protein>
<keyword evidence="1" id="KW-1133">Transmembrane helix</keyword>
<gene>
    <name evidence="3" type="ORF">D4Z93_07820</name>
</gene>
<dbReference type="EMBL" id="CP032416">
    <property type="protein sequence ID" value="AYD40435.1"/>
    <property type="molecule type" value="Genomic_DNA"/>
</dbReference>
<dbReference type="InterPro" id="IPR029787">
    <property type="entry name" value="Nucleotide_cyclase"/>
</dbReference>
<evidence type="ECO:0000259" key="2">
    <source>
        <dbReference type="Pfam" id="PF00990"/>
    </source>
</evidence>
<keyword evidence="1" id="KW-0472">Membrane</keyword>
<feature type="transmembrane region" description="Helical" evidence="1">
    <location>
        <begin position="91"/>
        <end position="113"/>
    </location>
</feature>
<proteinExistence type="predicted"/>
<accession>A0A386H4L8</accession>
<dbReference type="Proteomes" id="UP000266301">
    <property type="component" value="Chromosome"/>
</dbReference>
<keyword evidence="4" id="KW-1185">Reference proteome</keyword>
<feature type="domain" description="GGDEF" evidence="2">
    <location>
        <begin position="131"/>
        <end position="280"/>
    </location>
</feature>
<dbReference type="KEGG" id="cfer:D4Z93_07820"/>
<name>A0A386H4L8_9CLOT</name>